<dbReference type="EMBL" id="KQ980979">
    <property type="protein sequence ID" value="KYN10831.1"/>
    <property type="molecule type" value="Genomic_DNA"/>
</dbReference>
<evidence type="ECO:0000313" key="2">
    <source>
        <dbReference type="Proteomes" id="UP000078492"/>
    </source>
</evidence>
<name>A0A195DD79_9HYME</name>
<protein>
    <submittedName>
        <fullName evidence="1">Uncharacterized protein</fullName>
    </submittedName>
</protein>
<dbReference type="AlphaFoldDB" id="A0A195DD79"/>
<sequence length="31" mass="3420">MLTVDNSFVSFFATLSPFCSDTYSHAMDLAT</sequence>
<dbReference type="Proteomes" id="UP000078492">
    <property type="component" value="Unassembled WGS sequence"/>
</dbReference>
<gene>
    <name evidence="1" type="ORF">ALC57_17031</name>
</gene>
<organism evidence="1 2">
    <name type="scientific">Trachymyrmex cornetzi</name>
    <dbReference type="NCBI Taxonomy" id="471704"/>
    <lineage>
        <taxon>Eukaryota</taxon>
        <taxon>Metazoa</taxon>
        <taxon>Ecdysozoa</taxon>
        <taxon>Arthropoda</taxon>
        <taxon>Hexapoda</taxon>
        <taxon>Insecta</taxon>
        <taxon>Pterygota</taxon>
        <taxon>Neoptera</taxon>
        <taxon>Endopterygota</taxon>
        <taxon>Hymenoptera</taxon>
        <taxon>Apocrita</taxon>
        <taxon>Aculeata</taxon>
        <taxon>Formicoidea</taxon>
        <taxon>Formicidae</taxon>
        <taxon>Myrmicinae</taxon>
        <taxon>Trachymyrmex</taxon>
    </lineage>
</organism>
<keyword evidence="2" id="KW-1185">Reference proteome</keyword>
<reference evidence="1 2" key="1">
    <citation type="submission" date="2015-09" db="EMBL/GenBank/DDBJ databases">
        <title>Trachymyrmex cornetzi WGS genome.</title>
        <authorList>
            <person name="Nygaard S."/>
            <person name="Hu H."/>
            <person name="Boomsma J."/>
            <person name="Zhang G."/>
        </authorList>
    </citation>
    <scope>NUCLEOTIDE SEQUENCE [LARGE SCALE GENOMIC DNA]</scope>
    <source>
        <strain evidence="1">Tcor2-1</strain>
        <tissue evidence="1">Whole body</tissue>
    </source>
</reference>
<proteinExistence type="predicted"/>
<accession>A0A195DD79</accession>
<evidence type="ECO:0000313" key="1">
    <source>
        <dbReference type="EMBL" id="KYN10831.1"/>
    </source>
</evidence>